<organism evidence="1 2">
    <name type="scientific">Portunus trituberculatus</name>
    <name type="common">Swimming crab</name>
    <name type="synonym">Neptunus trituberculatus</name>
    <dbReference type="NCBI Taxonomy" id="210409"/>
    <lineage>
        <taxon>Eukaryota</taxon>
        <taxon>Metazoa</taxon>
        <taxon>Ecdysozoa</taxon>
        <taxon>Arthropoda</taxon>
        <taxon>Crustacea</taxon>
        <taxon>Multicrustacea</taxon>
        <taxon>Malacostraca</taxon>
        <taxon>Eumalacostraca</taxon>
        <taxon>Eucarida</taxon>
        <taxon>Decapoda</taxon>
        <taxon>Pleocyemata</taxon>
        <taxon>Brachyura</taxon>
        <taxon>Eubrachyura</taxon>
        <taxon>Portunoidea</taxon>
        <taxon>Portunidae</taxon>
        <taxon>Portuninae</taxon>
        <taxon>Portunus</taxon>
    </lineage>
</organism>
<proteinExistence type="predicted"/>
<dbReference type="AlphaFoldDB" id="A0A5B7GPV6"/>
<sequence length="158" mass="17703">MSRWVIFVPEGRRETRTGVHGEGNPRPCNPRSQHRISLVLDAAGKVLWRRNHFDEIKPSFALLLSLAPRPLRTDPFLSVWSRDQIPPGVVFGCLLLQHALTSPAAPCPNISIAFRDHQSTQTNMVFPGGHKDLEKGGIRGAHFRVGDKWRITSGKIKD</sequence>
<comment type="caution">
    <text evidence="1">The sequence shown here is derived from an EMBL/GenBank/DDBJ whole genome shotgun (WGS) entry which is preliminary data.</text>
</comment>
<evidence type="ECO:0000313" key="1">
    <source>
        <dbReference type="EMBL" id="MPC59649.1"/>
    </source>
</evidence>
<protein>
    <submittedName>
        <fullName evidence="1">Uncharacterized protein</fullName>
    </submittedName>
</protein>
<accession>A0A5B7GPV6</accession>
<reference evidence="1 2" key="1">
    <citation type="submission" date="2019-05" db="EMBL/GenBank/DDBJ databases">
        <title>Another draft genome of Portunus trituberculatus and its Hox gene families provides insights of decapod evolution.</title>
        <authorList>
            <person name="Jeong J.-H."/>
            <person name="Song I."/>
            <person name="Kim S."/>
            <person name="Choi T."/>
            <person name="Kim D."/>
            <person name="Ryu S."/>
            <person name="Kim W."/>
        </authorList>
    </citation>
    <scope>NUCLEOTIDE SEQUENCE [LARGE SCALE GENOMIC DNA]</scope>
    <source>
        <tissue evidence="1">Muscle</tissue>
    </source>
</reference>
<name>A0A5B7GPV6_PORTR</name>
<dbReference type="EMBL" id="VSRR010016749">
    <property type="protein sequence ID" value="MPC59649.1"/>
    <property type="molecule type" value="Genomic_DNA"/>
</dbReference>
<evidence type="ECO:0000313" key="2">
    <source>
        <dbReference type="Proteomes" id="UP000324222"/>
    </source>
</evidence>
<keyword evidence="2" id="KW-1185">Reference proteome</keyword>
<gene>
    <name evidence="1" type="ORF">E2C01_053673</name>
</gene>
<dbReference type="Proteomes" id="UP000324222">
    <property type="component" value="Unassembled WGS sequence"/>
</dbReference>